<evidence type="ECO:0000259" key="4">
    <source>
        <dbReference type="Pfam" id="PF22939"/>
    </source>
</evidence>
<feature type="repeat" description="ANK" evidence="3">
    <location>
        <begin position="705"/>
        <end position="734"/>
    </location>
</feature>
<dbReference type="InterPro" id="IPR002110">
    <property type="entry name" value="Ankyrin_rpt"/>
</dbReference>
<dbReference type="Gene3D" id="1.25.40.20">
    <property type="entry name" value="Ankyrin repeat-containing domain"/>
    <property type="match status" value="2"/>
</dbReference>
<feature type="repeat" description="ANK" evidence="3">
    <location>
        <begin position="834"/>
        <end position="866"/>
    </location>
</feature>
<dbReference type="PANTHER" id="PTHR24123">
    <property type="entry name" value="ANKYRIN REPEAT-CONTAINING"/>
    <property type="match status" value="1"/>
</dbReference>
<feature type="repeat" description="ANK" evidence="3">
    <location>
        <begin position="669"/>
        <end position="701"/>
    </location>
</feature>
<dbReference type="Pfam" id="PF12796">
    <property type="entry name" value="Ank_2"/>
    <property type="match status" value="3"/>
</dbReference>
<dbReference type="PROSITE" id="PS50297">
    <property type="entry name" value="ANK_REP_REGION"/>
    <property type="match status" value="8"/>
</dbReference>
<evidence type="ECO:0000313" key="7">
    <source>
        <dbReference type="Proteomes" id="UP000191342"/>
    </source>
</evidence>
<dbReference type="EMBL" id="MLQL01000022">
    <property type="protein sequence ID" value="OQE18125.1"/>
    <property type="molecule type" value="Genomic_DNA"/>
</dbReference>
<dbReference type="OrthoDB" id="4772757at2759"/>
<feature type="domain" description="Nephrocystin 3-like N-terminal" evidence="5">
    <location>
        <begin position="201"/>
        <end position="364"/>
    </location>
</feature>
<feature type="repeat" description="ANK" evidence="3">
    <location>
        <begin position="1031"/>
        <end position="1058"/>
    </location>
</feature>
<dbReference type="Gene3D" id="3.40.50.300">
    <property type="entry name" value="P-loop containing nucleotide triphosphate hydrolases"/>
    <property type="match status" value="1"/>
</dbReference>
<dbReference type="InterPro" id="IPR027417">
    <property type="entry name" value="P-loop_NTPase"/>
</dbReference>
<dbReference type="Pfam" id="PF24883">
    <property type="entry name" value="NPHP3_N"/>
    <property type="match status" value="1"/>
</dbReference>
<dbReference type="Pfam" id="PF22939">
    <property type="entry name" value="WHD_GPIID"/>
    <property type="match status" value="1"/>
</dbReference>
<dbReference type="STRING" id="254877.A0A1V6SVV6"/>
<dbReference type="PROSITE" id="PS50088">
    <property type="entry name" value="ANK_REPEAT"/>
    <property type="match status" value="9"/>
</dbReference>
<proteinExistence type="predicted"/>
<dbReference type="InterPro" id="IPR056884">
    <property type="entry name" value="NPHP3-like_N"/>
</dbReference>
<keyword evidence="7" id="KW-1185">Reference proteome</keyword>
<accession>A0A1V6SVV6</accession>
<protein>
    <submittedName>
        <fullName evidence="6">Uncharacterized protein</fullName>
    </submittedName>
</protein>
<dbReference type="SUPFAM" id="SSF52540">
    <property type="entry name" value="P-loop containing nucleoside triphosphate hydrolases"/>
    <property type="match status" value="1"/>
</dbReference>
<evidence type="ECO:0000256" key="2">
    <source>
        <dbReference type="ARBA" id="ARBA00023043"/>
    </source>
</evidence>
<keyword evidence="1" id="KW-0677">Repeat</keyword>
<dbReference type="InterPro" id="IPR054471">
    <property type="entry name" value="GPIID_WHD"/>
</dbReference>
<dbReference type="PANTHER" id="PTHR24123:SF33">
    <property type="entry name" value="PROTEIN HOS4"/>
    <property type="match status" value="1"/>
</dbReference>
<feature type="domain" description="GPI inositol-deacylase winged helix" evidence="4">
    <location>
        <begin position="476"/>
        <end position="572"/>
    </location>
</feature>
<organism evidence="6 7">
    <name type="scientific">Penicillium flavigenum</name>
    <dbReference type="NCBI Taxonomy" id="254877"/>
    <lineage>
        <taxon>Eukaryota</taxon>
        <taxon>Fungi</taxon>
        <taxon>Dikarya</taxon>
        <taxon>Ascomycota</taxon>
        <taxon>Pezizomycotina</taxon>
        <taxon>Eurotiomycetes</taxon>
        <taxon>Eurotiomycetidae</taxon>
        <taxon>Eurotiales</taxon>
        <taxon>Aspergillaceae</taxon>
        <taxon>Penicillium</taxon>
    </lineage>
</organism>
<dbReference type="InterPro" id="IPR036770">
    <property type="entry name" value="Ankyrin_rpt-contain_sf"/>
</dbReference>
<dbReference type="Proteomes" id="UP000191342">
    <property type="component" value="Unassembled WGS sequence"/>
</dbReference>
<evidence type="ECO:0000256" key="3">
    <source>
        <dbReference type="PROSITE-ProRule" id="PRU00023"/>
    </source>
</evidence>
<dbReference type="SMART" id="SM00248">
    <property type="entry name" value="ANK"/>
    <property type="match status" value="11"/>
</dbReference>
<feature type="repeat" description="ANK" evidence="3">
    <location>
        <begin position="965"/>
        <end position="997"/>
    </location>
</feature>
<dbReference type="Pfam" id="PF00023">
    <property type="entry name" value="Ank"/>
    <property type="match status" value="2"/>
</dbReference>
<feature type="repeat" description="ANK" evidence="3">
    <location>
        <begin position="998"/>
        <end position="1030"/>
    </location>
</feature>
<dbReference type="AlphaFoldDB" id="A0A1V6SVV6"/>
<name>A0A1V6SVV6_9EURO</name>
<dbReference type="InterPro" id="IPR051165">
    <property type="entry name" value="Multifunctional_ANK_Repeat"/>
</dbReference>
<evidence type="ECO:0000313" key="6">
    <source>
        <dbReference type="EMBL" id="OQE18125.1"/>
    </source>
</evidence>
<sequence length="1058" mass="117921">MVDPFSVASGAVGLLSLGIEVTQGLVSFYTAWKNQDVTLARTAESLEFLLGILQALDTAIRFRQSQPNERNLLQKVERAILGSAAVIQDFKDELRKFVESSSGNMKERIKISGRRAAYPFKRGTLLNIEDSISEIRENLSFALEVLHVKDCKTTQDEISGLKLLVDRISENQISSTICDWLMAPDATVNHNAACVKRHAETGSWFINSDDFTSWSKTSRSFLWVNGFAGCGKSVLCSIAIQHTFQENQSKDGVGIAFFYFDFSDTSKQSASGMLRALLLQLARQLKGSSEDIRHMHALHKSGSPSVATLLVYLQRILQRFCHCYIFLDALDECPRYHEREGVLTAIRIIRGWCFPGLHLLVTSRDEFDIRESVNPKRGENIIMKNAEIDKDISSFVHNRLKNDPRFKRWKERHNEIQNALTKHAQAVFRYVECQLNGLQKARTEQHLQYCLNSLPRDLDETYERLLCSIDEMYIDDVRQIMTMLCFSKRPLALSEIVHAHALGLGQWQSTDPGNRLLDIDDLREICVGLIEIESNEYHQALDDPVVYISHFSVREYLVSDRIRQQKAAAFALQSGPAHTEITRICLTYLVHVISKIEPQDMFQMKPRQYPLGRFAAEYWFHHYKNSGCDNMHIEELVLRLFSDMSTFSKWTNLYDFDRPRNASIRPNDQMGSPLYYASMLGLIQILDRILSNGFDVNIQGGALGSSLQAASLKGYEQIVQLLLDRGADVNALGGRYGNTLQAASWAGHSQVVQILVDRGAHVNFEGGRFGNSLRAASREGHHQVVPILLDHGADVNGQGGGYGTALYAALQKGHKKVAQILLNRGADVNVQGGEYGNALRAASWEGHEDVVQLLLDGGADVNLEGGYFGNALQTASWKGHGRIVQILLDRGADINARCGRFGSALQAALSEEHEEVVQILKDRGANISAQGGKNINELEKLPCEDHMGVVQVLSDRGGNFNTDEDLGSALRAASLEGHEKVVEMLLNRGADVNAQGGEFGNPLQAASCQGHDKVVQILLDRGADMNTQCGRFGNALHAAFSEGHEEVMQMLLDRGARY</sequence>
<keyword evidence="2 3" id="KW-0040">ANK repeat</keyword>
<feature type="repeat" description="ANK" evidence="3">
    <location>
        <begin position="870"/>
        <end position="899"/>
    </location>
</feature>
<reference evidence="7" key="1">
    <citation type="journal article" date="2017" name="Nat. Microbiol.">
        <title>Global analysis of biosynthetic gene clusters reveals vast potential of secondary metabolite production in Penicillium species.</title>
        <authorList>
            <person name="Nielsen J.C."/>
            <person name="Grijseels S."/>
            <person name="Prigent S."/>
            <person name="Ji B."/>
            <person name="Dainat J."/>
            <person name="Nielsen K.F."/>
            <person name="Frisvad J.C."/>
            <person name="Workman M."/>
            <person name="Nielsen J."/>
        </authorList>
    </citation>
    <scope>NUCLEOTIDE SEQUENCE [LARGE SCALE GENOMIC DNA]</scope>
    <source>
        <strain evidence="7">IBT 14082</strain>
    </source>
</reference>
<comment type="caution">
    <text evidence="6">The sequence shown here is derived from an EMBL/GenBank/DDBJ whole genome shotgun (WGS) entry which is preliminary data.</text>
</comment>
<dbReference type="SUPFAM" id="SSF48403">
    <property type="entry name" value="Ankyrin repeat"/>
    <property type="match status" value="1"/>
</dbReference>
<feature type="repeat" description="ANK" evidence="3">
    <location>
        <begin position="768"/>
        <end position="800"/>
    </location>
</feature>
<feature type="repeat" description="ANK" evidence="3">
    <location>
        <begin position="804"/>
        <end position="833"/>
    </location>
</feature>
<evidence type="ECO:0000259" key="5">
    <source>
        <dbReference type="Pfam" id="PF24883"/>
    </source>
</evidence>
<evidence type="ECO:0000256" key="1">
    <source>
        <dbReference type="ARBA" id="ARBA00022737"/>
    </source>
</evidence>
<gene>
    <name evidence="6" type="ORF">PENFLA_c022G00387</name>
</gene>